<dbReference type="EMBL" id="MU274920">
    <property type="protein sequence ID" value="KAI0086887.1"/>
    <property type="molecule type" value="Genomic_DNA"/>
</dbReference>
<comment type="caution">
    <text evidence="1">The sequence shown here is derived from an EMBL/GenBank/DDBJ whole genome shotgun (WGS) entry which is preliminary data.</text>
</comment>
<evidence type="ECO:0000313" key="2">
    <source>
        <dbReference type="Proteomes" id="UP001055072"/>
    </source>
</evidence>
<gene>
    <name evidence="1" type="ORF">BDY19DRAFT_986277</name>
</gene>
<accession>A0ACB8TXW6</accession>
<proteinExistence type="predicted"/>
<name>A0ACB8TXW6_9APHY</name>
<organism evidence="1 2">
    <name type="scientific">Irpex rosettiformis</name>
    <dbReference type="NCBI Taxonomy" id="378272"/>
    <lineage>
        <taxon>Eukaryota</taxon>
        <taxon>Fungi</taxon>
        <taxon>Dikarya</taxon>
        <taxon>Basidiomycota</taxon>
        <taxon>Agaricomycotina</taxon>
        <taxon>Agaricomycetes</taxon>
        <taxon>Polyporales</taxon>
        <taxon>Irpicaceae</taxon>
        <taxon>Irpex</taxon>
    </lineage>
</organism>
<keyword evidence="2" id="KW-1185">Reference proteome</keyword>
<evidence type="ECO:0000313" key="1">
    <source>
        <dbReference type="EMBL" id="KAI0086887.1"/>
    </source>
</evidence>
<protein>
    <submittedName>
        <fullName evidence="1">P-loop containing nucleoside triphosphate hydrolase protein</fullName>
    </submittedName>
</protein>
<keyword evidence="1" id="KW-0378">Hydrolase</keyword>
<reference evidence="1" key="1">
    <citation type="journal article" date="2021" name="Environ. Microbiol.">
        <title>Gene family expansions and transcriptome signatures uncover fungal adaptations to wood decay.</title>
        <authorList>
            <person name="Hage H."/>
            <person name="Miyauchi S."/>
            <person name="Viragh M."/>
            <person name="Drula E."/>
            <person name="Min B."/>
            <person name="Chaduli D."/>
            <person name="Navarro D."/>
            <person name="Favel A."/>
            <person name="Norest M."/>
            <person name="Lesage-Meessen L."/>
            <person name="Balint B."/>
            <person name="Merenyi Z."/>
            <person name="de Eugenio L."/>
            <person name="Morin E."/>
            <person name="Martinez A.T."/>
            <person name="Baldrian P."/>
            <person name="Stursova M."/>
            <person name="Martinez M.J."/>
            <person name="Novotny C."/>
            <person name="Magnuson J.K."/>
            <person name="Spatafora J.W."/>
            <person name="Maurice S."/>
            <person name="Pangilinan J."/>
            <person name="Andreopoulos W."/>
            <person name="LaButti K."/>
            <person name="Hundley H."/>
            <person name="Na H."/>
            <person name="Kuo A."/>
            <person name="Barry K."/>
            <person name="Lipzen A."/>
            <person name="Henrissat B."/>
            <person name="Riley R."/>
            <person name="Ahrendt S."/>
            <person name="Nagy L.G."/>
            <person name="Grigoriev I.V."/>
            <person name="Martin F."/>
            <person name="Rosso M.N."/>
        </authorList>
    </citation>
    <scope>NUCLEOTIDE SEQUENCE</scope>
    <source>
        <strain evidence="1">CBS 384.51</strain>
    </source>
</reference>
<dbReference type="Proteomes" id="UP001055072">
    <property type="component" value="Unassembled WGS sequence"/>
</dbReference>
<sequence>MSQTTGSVLLSLVPQNSHLSQYTNGVKKLYTGIDMKPSVKFETGDTPYPPPGEEKNIGMHIELRNVTFQYPETQGTQAKVVIHDVSFTLPSSSFVVIVGENGSGKTTLVKLLTGLFRPTSGNILIHGIDVYQYKMSDLTNASALLTQNHTIFPMTIAENIGVGEAAELGGARTFIEGLLDGYETVLKPVETAWSTKRLSEGVDWLKKVMDEVERSKDISGDVRTFMRLSSGHVRLVVVDEPTSAMDPAGEYELFQKLRLMREGKTMVFVTHRFGHLTKHADLILCMKEGKIVEEGTHHELIQKNGEYHKLYDIQARAFVDTPDAAATGSDT</sequence>